<dbReference type="AlphaFoldDB" id="A0ABD5PBE8"/>
<dbReference type="PROSITE" id="PS00018">
    <property type="entry name" value="EF_HAND_1"/>
    <property type="match status" value="1"/>
</dbReference>
<dbReference type="PANTHER" id="PTHR39327:SF1">
    <property type="entry name" value="BLR5470 PROTEIN"/>
    <property type="match status" value="1"/>
</dbReference>
<comment type="caution">
    <text evidence="2">The sequence shown here is derived from an EMBL/GenBank/DDBJ whole genome shotgun (WGS) entry which is preliminary data.</text>
</comment>
<reference evidence="2 3" key="1">
    <citation type="journal article" date="2019" name="Int. J. Syst. Evol. Microbiol.">
        <title>The Global Catalogue of Microorganisms (GCM) 10K type strain sequencing project: providing services to taxonomists for standard genome sequencing and annotation.</title>
        <authorList>
            <consortium name="The Broad Institute Genomics Platform"/>
            <consortium name="The Broad Institute Genome Sequencing Center for Infectious Disease"/>
            <person name="Wu L."/>
            <person name="Ma J."/>
        </authorList>
    </citation>
    <scope>NUCLEOTIDE SEQUENCE [LARGE SCALE GENOMIC DNA]</scope>
    <source>
        <strain evidence="2 3">CGMCC 1.12553</strain>
    </source>
</reference>
<dbReference type="Gene3D" id="3.10.620.30">
    <property type="match status" value="1"/>
</dbReference>
<evidence type="ECO:0000256" key="1">
    <source>
        <dbReference type="SAM" id="MobiDB-lite"/>
    </source>
</evidence>
<dbReference type="InterPro" id="IPR010319">
    <property type="entry name" value="Transglutaminase-like_Cys_pept"/>
</dbReference>
<evidence type="ECO:0000313" key="2">
    <source>
        <dbReference type="EMBL" id="MFC4358217.1"/>
    </source>
</evidence>
<sequence length="450" mass="49039">MKRRTALGAAGLLLGSGCLGDASTPSESISDSDGDGVIDSQDYAPKDPNVSEKADLSSPTTSGTPITTARPTTQRPTTTTEYPTTETATRTTVRTPPPTTAVPHGNTLSVDSHPELGSQVVEYGYRSVTARIDPDGPAVEDTLAGESAKLVVGTYRYPDGDAVAFGESEPVTLSETKTLSVEVEYDASIPRDTRLNHLGLLIPGEKSIDEVESSEVAHFHETDPFVVDENNDIERSLSSDTPGDDAGETYERRAIEGAYSLDFQGVTLGRQWSVNFFIYKRAYEAAVQEPRGRSRSEYVTYAREEGFGREVASILVDEITANGFTDKREQVEFVIDFVQGLPYVPDEVSKGYDDYTKFLSETLVEAGGDCEDSAILLTSVLQSEPFGYDMVLFELPGHMAAGIYGSDDMTGTYVESDGRRYYYIETTGTGWGVGDIPETYQDERVWTHQV</sequence>
<feature type="compositionally biased region" description="Low complexity" evidence="1">
    <location>
        <begin position="59"/>
        <end position="94"/>
    </location>
</feature>
<name>A0ABD5PBE8_9EURY</name>
<dbReference type="PANTHER" id="PTHR39327">
    <property type="match status" value="1"/>
</dbReference>
<proteinExistence type="predicted"/>
<organism evidence="2 3">
    <name type="scientific">Halobium salinum</name>
    <dbReference type="NCBI Taxonomy" id="1364940"/>
    <lineage>
        <taxon>Archaea</taxon>
        <taxon>Methanobacteriati</taxon>
        <taxon>Methanobacteriota</taxon>
        <taxon>Stenosarchaea group</taxon>
        <taxon>Halobacteria</taxon>
        <taxon>Halobacteriales</taxon>
        <taxon>Haloferacaceae</taxon>
        <taxon>Halobium</taxon>
    </lineage>
</organism>
<dbReference type="PROSITE" id="PS51257">
    <property type="entry name" value="PROKAR_LIPOPROTEIN"/>
    <property type="match status" value="1"/>
</dbReference>
<dbReference type="EMBL" id="JBHSDS010000006">
    <property type="protein sequence ID" value="MFC4358217.1"/>
    <property type="molecule type" value="Genomic_DNA"/>
</dbReference>
<dbReference type="RefSeq" id="WP_267624139.1">
    <property type="nucleotide sequence ID" value="NZ_JAODIW010000008.1"/>
</dbReference>
<protein>
    <submittedName>
        <fullName evidence="2">Uncharacterized protein</fullName>
    </submittedName>
</protein>
<feature type="compositionally biased region" description="Low complexity" evidence="1">
    <location>
        <begin position="1"/>
        <end position="29"/>
    </location>
</feature>
<evidence type="ECO:0000313" key="3">
    <source>
        <dbReference type="Proteomes" id="UP001595921"/>
    </source>
</evidence>
<dbReference type="InterPro" id="IPR018247">
    <property type="entry name" value="EF_Hand_1_Ca_BS"/>
</dbReference>
<keyword evidence="3" id="KW-1185">Reference proteome</keyword>
<gene>
    <name evidence="2" type="ORF">ACFO0N_09685</name>
</gene>
<dbReference type="Proteomes" id="UP001595921">
    <property type="component" value="Unassembled WGS sequence"/>
</dbReference>
<accession>A0ABD5PBE8</accession>
<feature type="region of interest" description="Disordered" evidence="1">
    <location>
        <begin position="1"/>
        <end position="113"/>
    </location>
</feature>